<dbReference type="EMBL" id="BDRX01000201">
    <property type="protein sequence ID" value="GBG00226.1"/>
    <property type="molecule type" value="Genomic_DNA"/>
</dbReference>
<dbReference type="OrthoDB" id="508212at2759"/>
<name>A0A2V0PSB4_9CHLO</name>
<proteinExistence type="predicted"/>
<dbReference type="InterPro" id="IPR029058">
    <property type="entry name" value="AB_hydrolase_fold"/>
</dbReference>
<dbReference type="PANTHER" id="PTHR45856:SF24">
    <property type="entry name" value="FUNGAL LIPASE-LIKE DOMAIN-CONTAINING PROTEIN"/>
    <property type="match status" value="1"/>
</dbReference>
<feature type="signal peptide" evidence="1">
    <location>
        <begin position="1"/>
        <end position="41"/>
    </location>
</feature>
<keyword evidence="1" id="KW-0732">Signal</keyword>
<dbReference type="AlphaFoldDB" id="A0A2V0PSB4"/>
<dbReference type="InterPro" id="IPR002921">
    <property type="entry name" value="Fungal_lipase-type"/>
</dbReference>
<evidence type="ECO:0000259" key="2">
    <source>
        <dbReference type="Pfam" id="PF01764"/>
    </source>
</evidence>
<dbReference type="Pfam" id="PF01764">
    <property type="entry name" value="Lipase_3"/>
    <property type="match status" value="1"/>
</dbReference>
<gene>
    <name evidence="3" type="ORF">Rsub_12711</name>
</gene>
<evidence type="ECO:0000256" key="1">
    <source>
        <dbReference type="SAM" id="SignalP"/>
    </source>
</evidence>
<dbReference type="Proteomes" id="UP000247498">
    <property type="component" value="Unassembled WGS sequence"/>
</dbReference>
<keyword evidence="4" id="KW-1185">Reference proteome</keyword>
<feature type="domain" description="Fungal lipase-type" evidence="2">
    <location>
        <begin position="284"/>
        <end position="434"/>
    </location>
</feature>
<sequence>MTRSRAAAAGAAAAATVAASATAAVALLLLLGLAAAPPVEAKKAPARHAGDGIVRLPFHQAVLEAINSTRKGGKDFRKNAIELGIEGPWDDMISGLLDVKLSWFCNYIGTADADLGLKGNGAACAFVDFVEFILSNVPDGECDSPATRGYGQQVLPADHDIDGNAVPKPFAALPTPAAFNGSDAAALIKDEQATYHWLLTTVMNLNVFQMCEKGNGGGLVYRIPPNWGPVGEKNGLYYLTQPIARDVDKDFLFNTWTSSKKWKNPRPIMAIMRQKDGAGDQLAIVVRGTGTTSEWLRNFKYQMVKDHPFPGPQFQGSFQDGKVHVGFLEMFKELWPPVYDALEKEVLGSSGGAGGVKHIYISGISLGGGVGELLTQATAKWAIARGVIDTMSISSAFFGAPHIGNAAHVSSAGMTQARVRNILFENDVVTLIPCAVEGKSRGMPACKDTIVKSADKEDPSRLFWDEYVKGYGAIKVSGKMMPVQPEEWAKTDVVPIYDVAEYFIGNHICSYACLVSSQTKGLDDTWDMCLLKEPENKSPSQFCFVFPLL</sequence>
<dbReference type="PANTHER" id="PTHR45856">
    <property type="entry name" value="ALPHA/BETA-HYDROLASES SUPERFAMILY PROTEIN"/>
    <property type="match status" value="1"/>
</dbReference>
<dbReference type="CDD" id="cd00519">
    <property type="entry name" value="Lipase_3"/>
    <property type="match status" value="1"/>
</dbReference>
<organism evidence="3 4">
    <name type="scientific">Raphidocelis subcapitata</name>
    <dbReference type="NCBI Taxonomy" id="307507"/>
    <lineage>
        <taxon>Eukaryota</taxon>
        <taxon>Viridiplantae</taxon>
        <taxon>Chlorophyta</taxon>
        <taxon>core chlorophytes</taxon>
        <taxon>Chlorophyceae</taxon>
        <taxon>CS clade</taxon>
        <taxon>Sphaeropleales</taxon>
        <taxon>Selenastraceae</taxon>
        <taxon>Raphidocelis</taxon>
    </lineage>
</organism>
<reference evidence="3 4" key="1">
    <citation type="journal article" date="2018" name="Sci. Rep.">
        <title>Raphidocelis subcapitata (=Pseudokirchneriella subcapitata) provides an insight into genome evolution and environmental adaptations in the Sphaeropleales.</title>
        <authorList>
            <person name="Suzuki S."/>
            <person name="Yamaguchi H."/>
            <person name="Nakajima N."/>
            <person name="Kawachi M."/>
        </authorList>
    </citation>
    <scope>NUCLEOTIDE SEQUENCE [LARGE SCALE GENOMIC DNA]</scope>
    <source>
        <strain evidence="3 4">NIES-35</strain>
    </source>
</reference>
<accession>A0A2V0PSB4</accession>
<evidence type="ECO:0000313" key="4">
    <source>
        <dbReference type="Proteomes" id="UP000247498"/>
    </source>
</evidence>
<dbReference type="GO" id="GO:0006629">
    <property type="term" value="P:lipid metabolic process"/>
    <property type="evidence" value="ECO:0007669"/>
    <property type="project" value="InterPro"/>
</dbReference>
<comment type="caution">
    <text evidence="3">The sequence shown here is derived from an EMBL/GenBank/DDBJ whole genome shotgun (WGS) entry which is preliminary data.</text>
</comment>
<evidence type="ECO:0000313" key="3">
    <source>
        <dbReference type="EMBL" id="GBG00226.1"/>
    </source>
</evidence>
<feature type="chain" id="PRO_5016161117" description="Fungal lipase-type domain-containing protein" evidence="1">
    <location>
        <begin position="42"/>
        <end position="549"/>
    </location>
</feature>
<dbReference type="InParanoid" id="A0A2V0PSB4"/>
<dbReference type="SUPFAM" id="SSF53474">
    <property type="entry name" value="alpha/beta-Hydrolases"/>
    <property type="match status" value="1"/>
</dbReference>
<dbReference type="InterPro" id="IPR051218">
    <property type="entry name" value="Sec_MonoDiacylglyc_Lipase"/>
</dbReference>
<protein>
    <recommendedName>
        <fullName evidence="2">Fungal lipase-type domain-containing protein</fullName>
    </recommendedName>
</protein>
<dbReference type="Gene3D" id="3.40.50.1820">
    <property type="entry name" value="alpha/beta hydrolase"/>
    <property type="match status" value="1"/>
</dbReference>